<dbReference type="PANTHER" id="PTHR24304">
    <property type="entry name" value="CYTOCHROME P450 FAMILY 7"/>
    <property type="match status" value="1"/>
</dbReference>
<dbReference type="InterPro" id="IPR017972">
    <property type="entry name" value="Cyt_P450_CS"/>
</dbReference>
<feature type="binding site" description="axial binding residue" evidence="5">
    <location>
        <position position="394"/>
    </location>
    <ligand>
        <name>heme</name>
        <dbReference type="ChEBI" id="CHEBI:30413"/>
    </ligand>
    <ligandPart>
        <name>Fe</name>
        <dbReference type="ChEBI" id="CHEBI:18248"/>
    </ligandPart>
</feature>
<keyword evidence="4 5" id="KW-0408">Iron</keyword>
<gene>
    <name evidence="7" type="ORF">NCTC10797_03127</name>
</gene>
<comment type="cofactor">
    <cofactor evidence="5">
        <name>heme</name>
        <dbReference type="ChEBI" id="CHEBI:30413"/>
    </cofactor>
</comment>
<evidence type="ECO:0000256" key="6">
    <source>
        <dbReference type="RuleBase" id="RU000461"/>
    </source>
</evidence>
<dbReference type="EMBL" id="LR215973">
    <property type="protein sequence ID" value="VFA99344.1"/>
    <property type="molecule type" value="Genomic_DNA"/>
</dbReference>
<dbReference type="EC" id="1.14.13.70" evidence="7"/>
<dbReference type="PANTHER" id="PTHR24304:SF2">
    <property type="entry name" value="24-HYDROXYCHOLESTEROL 7-ALPHA-HYDROXYLASE"/>
    <property type="match status" value="1"/>
</dbReference>
<protein>
    <submittedName>
        <fullName evidence="7">Lanosterol 14-alpha demethylase</fullName>
        <ecNumber evidence="7">1.14.13.70</ecNumber>
    </submittedName>
</protein>
<accession>A0A4U8W4B0</accession>
<organism evidence="7 8">
    <name type="scientific">Nocardia cyriacigeorgica</name>
    <dbReference type="NCBI Taxonomy" id="135487"/>
    <lineage>
        <taxon>Bacteria</taxon>
        <taxon>Bacillati</taxon>
        <taxon>Actinomycetota</taxon>
        <taxon>Actinomycetes</taxon>
        <taxon>Mycobacteriales</taxon>
        <taxon>Nocardiaceae</taxon>
        <taxon>Nocardia</taxon>
    </lineage>
</organism>
<dbReference type="Gene3D" id="1.10.630.10">
    <property type="entry name" value="Cytochrome P450"/>
    <property type="match status" value="1"/>
</dbReference>
<evidence type="ECO:0000256" key="3">
    <source>
        <dbReference type="ARBA" id="ARBA00022723"/>
    </source>
</evidence>
<evidence type="ECO:0000313" key="8">
    <source>
        <dbReference type="Proteomes" id="UP000290439"/>
    </source>
</evidence>
<keyword evidence="3 5" id="KW-0479">Metal-binding</keyword>
<sequence length="450" mass="50582">MTLVQPQRVSGGDSEYGHLDEFRVDPIALMRRVREECGDVGAFELAGKRVILLTGAEANEFFFRAGDEDLDQGAAYPFMKPIFGQGVVFDASPERRKEMLHNQALRGDQMRGHAATIAAEVDRMVANWGDSGEIDLLDFFAELTIYTSSACLIGVKFRNQLDGRFAQLYHDLERGTDALAYVDPYAPIESFRRRDAARRELVALVQEIMDSRAVNPPADSSDRDMLDVLVSVPGEDGTPRFSASEITGIFISMMFAGHHTTSGTAAWSVIELLRHPEQLQKVVAELDELYSDGSDISFGALRQIPQLEAVLKETLRLHPPLIILMRVARDQFDVCGSRIEPGDMVAASPAISNRIAEDFPDPDTFDPGRYIDPNQEDIINRWTWIPFGAGRHRCVGAPFALMQLKAIFSILLRDWEFEMALPSEQYRNDHSKMVVQLAKPCTVRYRRRQK</sequence>
<dbReference type="GO" id="GO:0016705">
    <property type="term" value="F:oxidoreductase activity, acting on paired donors, with incorporation or reduction of molecular oxygen"/>
    <property type="evidence" value="ECO:0007669"/>
    <property type="project" value="InterPro"/>
</dbReference>
<dbReference type="GO" id="GO:0032259">
    <property type="term" value="P:methylation"/>
    <property type="evidence" value="ECO:0007669"/>
    <property type="project" value="UniProtKB-KW"/>
</dbReference>
<dbReference type="InterPro" id="IPR050529">
    <property type="entry name" value="CYP450_sterol_14alpha_dmase"/>
</dbReference>
<dbReference type="SUPFAM" id="SSF48264">
    <property type="entry name" value="Cytochrome P450"/>
    <property type="match status" value="1"/>
</dbReference>
<evidence type="ECO:0000256" key="1">
    <source>
        <dbReference type="ARBA" id="ARBA00010617"/>
    </source>
</evidence>
<evidence type="ECO:0000256" key="2">
    <source>
        <dbReference type="ARBA" id="ARBA00022617"/>
    </source>
</evidence>
<evidence type="ECO:0000313" key="7">
    <source>
        <dbReference type="EMBL" id="VFA99344.1"/>
    </source>
</evidence>
<dbReference type="Proteomes" id="UP000290439">
    <property type="component" value="Chromosome"/>
</dbReference>
<keyword evidence="6" id="KW-0503">Monooxygenase</keyword>
<name>A0A4U8W4B0_9NOCA</name>
<dbReference type="GO" id="GO:0004497">
    <property type="term" value="F:monooxygenase activity"/>
    <property type="evidence" value="ECO:0007669"/>
    <property type="project" value="UniProtKB-KW"/>
</dbReference>
<dbReference type="RefSeq" id="WP_130917596.1">
    <property type="nucleotide sequence ID" value="NZ_LR215973.1"/>
</dbReference>
<dbReference type="CDD" id="cd11042">
    <property type="entry name" value="CYP51-like"/>
    <property type="match status" value="1"/>
</dbReference>
<dbReference type="AlphaFoldDB" id="A0A4U8W4B0"/>
<keyword evidence="2 5" id="KW-0349">Heme</keyword>
<proteinExistence type="inferred from homology"/>
<dbReference type="InterPro" id="IPR001128">
    <property type="entry name" value="Cyt_P450"/>
</dbReference>
<keyword evidence="6 7" id="KW-0560">Oxidoreductase</keyword>
<reference evidence="7 8" key="1">
    <citation type="submission" date="2019-02" db="EMBL/GenBank/DDBJ databases">
        <authorList>
            <consortium name="Pathogen Informatics"/>
        </authorList>
    </citation>
    <scope>NUCLEOTIDE SEQUENCE [LARGE SCALE GENOMIC DNA]</scope>
    <source>
        <strain evidence="7 8">3012STDY6756504</strain>
    </source>
</reference>
<comment type="similarity">
    <text evidence="1 6">Belongs to the cytochrome P450 family.</text>
</comment>
<evidence type="ECO:0000256" key="4">
    <source>
        <dbReference type="ARBA" id="ARBA00023004"/>
    </source>
</evidence>
<dbReference type="PRINTS" id="PR00385">
    <property type="entry name" value="P450"/>
</dbReference>
<keyword evidence="7" id="KW-0489">Methyltransferase</keyword>
<dbReference type="Pfam" id="PF00067">
    <property type="entry name" value="p450"/>
    <property type="match status" value="1"/>
</dbReference>
<dbReference type="PROSITE" id="PS00086">
    <property type="entry name" value="CYTOCHROME_P450"/>
    <property type="match status" value="1"/>
</dbReference>
<dbReference type="GO" id="GO:0005506">
    <property type="term" value="F:iron ion binding"/>
    <property type="evidence" value="ECO:0007669"/>
    <property type="project" value="InterPro"/>
</dbReference>
<keyword evidence="7" id="KW-0808">Transferase</keyword>
<dbReference type="GO" id="GO:0008168">
    <property type="term" value="F:methyltransferase activity"/>
    <property type="evidence" value="ECO:0007669"/>
    <property type="project" value="UniProtKB-KW"/>
</dbReference>
<dbReference type="InterPro" id="IPR036396">
    <property type="entry name" value="Cyt_P450_sf"/>
</dbReference>
<dbReference type="PRINTS" id="PR00465">
    <property type="entry name" value="EP450IV"/>
</dbReference>
<evidence type="ECO:0000256" key="5">
    <source>
        <dbReference type="PIRSR" id="PIRSR602403-1"/>
    </source>
</evidence>
<dbReference type="InterPro" id="IPR002403">
    <property type="entry name" value="Cyt_P450_E_grp-IV"/>
</dbReference>
<dbReference type="GO" id="GO:0020037">
    <property type="term" value="F:heme binding"/>
    <property type="evidence" value="ECO:0007669"/>
    <property type="project" value="InterPro"/>
</dbReference>